<evidence type="ECO:0000256" key="6">
    <source>
        <dbReference type="ARBA" id="ARBA00022630"/>
    </source>
</evidence>
<evidence type="ECO:0000256" key="1">
    <source>
        <dbReference type="ARBA" id="ARBA00001974"/>
    </source>
</evidence>
<comment type="catalytic activity">
    <reaction evidence="15">
        <text>L-lysine + NADPH + O2 = N(6)-hydroxy-L-lysine + NADP(+) + H2O</text>
        <dbReference type="Rhea" id="RHEA:23228"/>
        <dbReference type="ChEBI" id="CHEBI:15377"/>
        <dbReference type="ChEBI" id="CHEBI:15379"/>
        <dbReference type="ChEBI" id="CHEBI:32551"/>
        <dbReference type="ChEBI" id="CHEBI:57783"/>
        <dbReference type="ChEBI" id="CHEBI:57820"/>
        <dbReference type="ChEBI" id="CHEBI:58349"/>
        <dbReference type="EC" id="1.14.13.59"/>
    </reaction>
</comment>
<evidence type="ECO:0000256" key="11">
    <source>
        <dbReference type="ARBA" id="ARBA00029939"/>
    </source>
</evidence>
<feature type="region of interest" description="Disordered" evidence="16">
    <location>
        <begin position="488"/>
        <end position="513"/>
    </location>
</feature>
<proteinExistence type="inferred from homology"/>
<dbReference type="Proteomes" id="UP000249432">
    <property type="component" value="Unassembled WGS sequence"/>
</dbReference>
<dbReference type="Gene3D" id="3.50.50.60">
    <property type="entry name" value="FAD/NAD(P)-binding domain"/>
    <property type="match status" value="1"/>
</dbReference>
<evidence type="ECO:0000256" key="14">
    <source>
        <dbReference type="ARBA" id="ARBA00032738"/>
    </source>
</evidence>
<keyword evidence="7" id="KW-0274">FAD</keyword>
<sequence>MCLSSSGGLQWFARSLPKGRLTVTQRTRAGRTSSTVKTLVILGAGPKAVAVAAKTYVLKSLGYEVPTIVTVDPLGVGGNWVSGGGWTNGHHLLGTPPDKDVGFPYRTRIANESAQDNTRVNAGLMEFSWMSYLVSRDKYAQWIDRGHPCPTHEEWAEYLRWVARAVDMQVMAGRITAIRAVDKNAGATNVDDYNWSWQCDVELNDGGSTVLSSDGVMITGPGPSTRRLADVPGVLSIAELWDQVENGTFPLRKRVAVIGGGESAASVVDQLAHMPCESIAIFSPSPTVYSRGESVFENSLYTDPEKWFRLSFEERQDFIRRTDRGVFSQSVQQTLKNYGHICHERGRVVDIVPRDGALDLYVSQEGVPDVVSAADVVIDARGGNPLWFRDLFPNTDSDFYAEKIVTTCSEADIAHSIGIFLQLKPHLPTPDCSATIPTEWTLAVDEGPWLFLPTLSALAQGPGFANLSCLGEVSDRVLACYIDNGPADNASADSEPGSDQQSGGEVRDEIHVG</sequence>
<evidence type="ECO:0000313" key="17">
    <source>
        <dbReference type="EMBL" id="PZR06445.1"/>
    </source>
</evidence>
<comment type="cofactor">
    <cofactor evidence="1">
        <name>FAD</name>
        <dbReference type="ChEBI" id="CHEBI:57692"/>
    </cofactor>
</comment>
<gene>
    <name evidence="17" type="ORF">DI525_01340</name>
</gene>
<evidence type="ECO:0000256" key="16">
    <source>
        <dbReference type="SAM" id="MobiDB-lite"/>
    </source>
</evidence>
<evidence type="ECO:0000256" key="13">
    <source>
        <dbReference type="ARBA" id="ARBA00032493"/>
    </source>
</evidence>
<keyword evidence="10 17" id="KW-0503">Monooxygenase</keyword>
<dbReference type="PANTHER" id="PTHR42802">
    <property type="entry name" value="MONOOXYGENASE"/>
    <property type="match status" value="1"/>
</dbReference>
<comment type="caution">
    <text evidence="17">The sequence shown here is derived from an EMBL/GenBank/DDBJ whole genome shotgun (WGS) entry which is preliminary data.</text>
</comment>
<dbReference type="InterPro" id="IPR025700">
    <property type="entry name" value="Lys/Orn_oxygenase"/>
</dbReference>
<evidence type="ECO:0000256" key="4">
    <source>
        <dbReference type="ARBA" id="ARBA00013076"/>
    </source>
</evidence>
<dbReference type="AlphaFoldDB" id="A0A2W5T4T6"/>
<dbReference type="SUPFAM" id="SSF51905">
    <property type="entry name" value="FAD/NAD(P)-binding domain"/>
    <property type="match status" value="1"/>
</dbReference>
<evidence type="ECO:0000313" key="18">
    <source>
        <dbReference type="Proteomes" id="UP000249432"/>
    </source>
</evidence>
<dbReference type="EMBL" id="QFRA01000002">
    <property type="protein sequence ID" value="PZR06445.1"/>
    <property type="molecule type" value="Genomic_DNA"/>
</dbReference>
<dbReference type="GO" id="GO:0047091">
    <property type="term" value="F:L-lysine 6-monooxygenase (NADPH) activity"/>
    <property type="evidence" value="ECO:0007669"/>
    <property type="project" value="UniProtKB-EC"/>
</dbReference>
<name>A0A2W5T4T6_9CORY</name>
<evidence type="ECO:0000256" key="5">
    <source>
        <dbReference type="ARBA" id="ARBA00016406"/>
    </source>
</evidence>
<accession>A0A2W5T4T6</accession>
<evidence type="ECO:0000256" key="3">
    <source>
        <dbReference type="ARBA" id="ARBA00007588"/>
    </source>
</evidence>
<evidence type="ECO:0000256" key="8">
    <source>
        <dbReference type="ARBA" id="ARBA00022857"/>
    </source>
</evidence>
<evidence type="ECO:0000256" key="7">
    <source>
        <dbReference type="ARBA" id="ARBA00022827"/>
    </source>
</evidence>
<evidence type="ECO:0000256" key="12">
    <source>
        <dbReference type="ARBA" id="ARBA00031158"/>
    </source>
</evidence>
<dbReference type="Pfam" id="PF13434">
    <property type="entry name" value="Lys_Orn_oxgnase"/>
    <property type="match status" value="1"/>
</dbReference>
<evidence type="ECO:0000256" key="9">
    <source>
        <dbReference type="ARBA" id="ARBA00023002"/>
    </source>
</evidence>
<dbReference type="InterPro" id="IPR036188">
    <property type="entry name" value="FAD/NAD-bd_sf"/>
</dbReference>
<dbReference type="EC" id="1.14.13.59" evidence="4"/>
<keyword evidence="8" id="KW-0521">NADP</keyword>
<evidence type="ECO:0000256" key="2">
    <source>
        <dbReference type="ARBA" id="ARBA00005102"/>
    </source>
</evidence>
<keyword evidence="9" id="KW-0560">Oxidoreductase</keyword>
<evidence type="ECO:0000256" key="15">
    <source>
        <dbReference type="ARBA" id="ARBA00048407"/>
    </source>
</evidence>
<organism evidence="17 18">
    <name type="scientific">Corynebacterium kroppenstedtii</name>
    <dbReference type="NCBI Taxonomy" id="161879"/>
    <lineage>
        <taxon>Bacteria</taxon>
        <taxon>Bacillati</taxon>
        <taxon>Actinomycetota</taxon>
        <taxon>Actinomycetes</taxon>
        <taxon>Mycobacteriales</taxon>
        <taxon>Corynebacteriaceae</taxon>
        <taxon>Corynebacterium</taxon>
    </lineage>
</organism>
<dbReference type="InterPro" id="IPR036291">
    <property type="entry name" value="NAD(P)-bd_dom_sf"/>
</dbReference>
<comment type="pathway">
    <text evidence="2">Siderophore biosynthesis; mycobactin biosynthesis.</text>
</comment>
<dbReference type="PANTHER" id="PTHR42802:SF1">
    <property type="entry name" value="L-ORNITHINE N(5)-MONOOXYGENASE"/>
    <property type="match status" value="1"/>
</dbReference>
<dbReference type="SUPFAM" id="SSF51735">
    <property type="entry name" value="NAD(P)-binding Rossmann-fold domains"/>
    <property type="match status" value="1"/>
</dbReference>
<protein>
    <recommendedName>
        <fullName evidence="5">L-lysine N6-monooxygenase MbtG</fullName>
        <ecNumber evidence="4">1.14.13.59</ecNumber>
    </recommendedName>
    <alternativeName>
        <fullName evidence="14">Lysine 6-N-hydroxylase</fullName>
    </alternativeName>
    <alternativeName>
        <fullName evidence="13">Lysine N6-hydroxylase</fullName>
    </alternativeName>
    <alternativeName>
        <fullName evidence="11">Lysine-N-oxygenase</fullName>
    </alternativeName>
    <alternativeName>
        <fullName evidence="12">Mycobactin synthase protein G</fullName>
    </alternativeName>
</protein>
<evidence type="ECO:0000256" key="10">
    <source>
        <dbReference type="ARBA" id="ARBA00023033"/>
    </source>
</evidence>
<reference evidence="17 18" key="1">
    <citation type="submission" date="2017-08" db="EMBL/GenBank/DDBJ databases">
        <title>Infants hospitalized years apart are colonized by the same room-sourced microbial strains.</title>
        <authorList>
            <person name="Brooks B."/>
            <person name="Olm M.R."/>
            <person name="Firek B.A."/>
            <person name="Baker R."/>
            <person name="Thomas B.C."/>
            <person name="Morowitz M.J."/>
            <person name="Banfield J.F."/>
        </authorList>
    </citation>
    <scope>NUCLEOTIDE SEQUENCE [LARGE SCALE GENOMIC DNA]</scope>
    <source>
        <strain evidence="17">S2_003_000_R1_3</strain>
    </source>
</reference>
<keyword evidence="6" id="KW-0285">Flavoprotein</keyword>
<comment type="similarity">
    <text evidence="3">Belongs to the lysine N(6)-hydroxylase/L-ornithine N(5)-oxygenase family.</text>
</comment>